<feature type="compositionally biased region" description="Basic and acidic residues" evidence="1">
    <location>
        <begin position="913"/>
        <end position="928"/>
    </location>
</feature>
<feature type="region of interest" description="Disordered" evidence="1">
    <location>
        <begin position="4852"/>
        <end position="4875"/>
    </location>
</feature>
<reference evidence="3 4" key="1">
    <citation type="submission" date="2017-06" db="EMBL/GenBank/DDBJ databases">
        <authorList>
            <person name="Kim H.J."/>
            <person name="Triplett B.A."/>
        </authorList>
    </citation>
    <scope>NUCLEOTIDE SEQUENCE [LARGE SCALE GENOMIC DNA]</scope>
    <source>
        <strain evidence="3 4">CGMCC 4.1858</strain>
    </source>
</reference>
<feature type="region of interest" description="Disordered" evidence="1">
    <location>
        <begin position="1268"/>
        <end position="1325"/>
    </location>
</feature>
<keyword evidence="2" id="KW-0812">Transmembrane</keyword>
<feature type="region of interest" description="Disordered" evidence="1">
    <location>
        <begin position="3132"/>
        <end position="3156"/>
    </location>
</feature>
<feature type="region of interest" description="Disordered" evidence="1">
    <location>
        <begin position="975"/>
        <end position="995"/>
    </location>
</feature>
<feature type="region of interest" description="Disordered" evidence="1">
    <location>
        <begin position="3611"/>
        <end position="3631"/>
    </location>
</feature>
<feature type="region of interest" description="Disordered" evidence="1">
    <location>
        <begin position="1519"/>
        <end position="1557"/>
    </location>
</feature>
<feature type="compositionally biased region" description="Low complexity" evidence="1">
    <location>
        <begin position="1522"/>
        <end position="1531"/>
    </location>
</feature>
<evidence type="ECO:0000313" key="4">
    <source>
        <dbReference type="Proteomes" id="UP000198280"/>
    </source>
</evidence>
<keyword evidence="2" id="KW-1133">Transmembrane helix</keyword>
<evidence type="ECO:0000313" key="3">
    <source>
        <dbReference type="EMBL" id="SNS89314.1"/>
    </source>
</evidence>
<feature type="region of interest" description="Disordered" evidence="1">
    <location>
        <begin position="913"/>
        <end position="961"/>
    </location>
</feature>
<feature type="compositionally biased region" description="Low complexity" evidence="1">
    <location>
        <begin position="1298"/>
        <end position="1320"/>
    </location>
</feature>
<organism evidence="3 4">
    <name type="scientific">Actinacidiphila glaucinigra</name>
    <dbReference type="NCBI Taxonomy" id="235986"/>
    <lineage>
        <taxon>Bacteria</taxon>
        <taxon>Bacillati</taxon>
        <taxon>Actinomycetota</taxon>
        <taxon>Actinomycetes</taxon>
        <taxon>Kitasatosporales</taxon>
        <taxon>Streptomycetaceae</taxon>
        <taxon>Actinacidiphila</taxon>
    </lineage>
</organism>
<name>A0A239IAB6_9ACTN</name>
<feature type="region of interest" description="Disordered" evidence="1">
    <location>
        <begin position="5668"/>
        <end position="5690"/>
    </location>
</feature>
<accession>A0A239IAB6</accession>
<feature type="region of interest" description="Disordered" evidence="1">
    <location>
        <begin position="4694"/>
        <end position="4727"/>
    </location>
</feature>
<feature type="compositionally biased region" description="Gly residues" evidence="1">
    <location>
        <begin position="2113"/>
        <end position="2126"/>
    </location>
</feature>
<feature type="compositionally biased region" description="Low complexity" evidence="1">
    <location>
        <begin position="4694"/>
        <end position="4710"/>
    </location>
</feature>
<keyword evidence="2" id="KW-0472">Membrane</keyword>
<feature type="transmembrane region" description="Helical" evidence="2">
    <location>
        <begin position="211"/>
        <end position="238"/>
    </location>
</feature>
<feature type="transmembrane region" description="Helical" evidence="2">
    <location>
        <begin position="166"/>
        <end position="190"/>
    </location>
</feature>
<gene>
    <name evidence="3" type="ORF">SAMN05216252_11016</name>
</gene>
<feature type="region of interest" description="Disordered" evidence="1">
    <location>
        <begin position="2099"/>
        <end position="2157"/>
    </location>
</feature>
<dbReference type="EMBL" id="FZOF01000010">
    <property type="protein sequence ID" value="SNS89314.1"/>
    <property type="molecule type" value="Genomic_DNA"/>
</dbReference>
<dbReference type="OrthoDB" id="4333945at2"/>
<dbReference type="RefSeq" id="WP_089225475.1">
    <property type="nucleotide sequence ID" value="NZ_FZOF01000010.1"/>
</dbReference>
<feature type="compositionally biased region" description="Polar residues" evidence="1">
    <location>
        <begin position="3619"/>
        <end position="3631"/>
    </location>
</feature>
<dbReference type="Proteomes" id="UP000198280">
    <property type="component" value="Unassembled WGS sequence"/>
</dbReference>
<feature type="region of interest" description="Disordered" evidence="1">
    <location>
        <begin position="721"/>
        <end position="763"/>
    </location>
</feature>
<protein>
    <submittedName>
        <fullName evidence="3">Uncharacterized protein</fullName>
    </submittedName>
</protein>
<feature type="compositionally biased region" description="Low complexity" evidence="1">
    <location>
        <begin position="2127"/>
        <end position="2138"/>
    </location>
</feature>
<proteinExistence type="predicted"/>
<evidence type="ECO:0000256" key="1">
    <source>
        <dbReference type="SAM" id="MobiDB-lite"/>
    </source>
</evidence>
<evidence type="ECO:0000256" key="2">
    <source>
        <dbReference type="SAM" id="Phobius"/>
    </source>
</evidence>
<feature type="region of interest" description="Disordered" evidence="1">
    <location>
        <begin position="4802"/>
        <end position="4823"/>
    </location>
</feature>
<keyword evidence="4" id="KW-1185">Reference proteome</keyword>
<sequence length="6288" mass="664125">MPRPSDWNVLGLHGDPTPGDPVQIRLLVDDLVKIGSQARTIANAIDQVMNTADSSVFAGKTADALRGKVDDRLRNHINDVADSFWEVSQNLGAWANHIEDAQRRADGALSAARGLPKDDPQLEALRQTAQSAGTELDELGNTIANAVNNASDIRLPISDCQVFWEMFQILAIILIVPALIFGGPVALLALGVNMTLFVKAAIDFARGDIGFLDLFLAGLGIIAPTTKALPIFAIGGLLKSGFKAVLQWGRNGFLSLKDLVNGFRFATVFTGLRDVARISLTWVRQGGLWVMQNFHNVPALAGSVFVKGGLVVVQGVRSIPVVVRGWGSAIRAGAPGAWQNFRIFAQETWSSQMAGGKWTRLILPVTHTDIAEYGMKGALRMGFWDRGVMGRGVWDLPVGGTAAHTVSAVPMGPHGATPHLDLGHANINMARMDLEDVRFGNFADTHTSVRPSSFSVAPVSTVDLTGLRVGTVNPVSVHGASAVFDNSTAGFRAMRHMDDVVDIAGTQMSRMRIDALDVAPGQMSGGLGVSAAAPGGHVTHSSGLYVPGSAGAPAVHEGVDVSALVAKGNGGNLLAQGPTGVLTAPPGGTGALHAALTGVPAPAPGSTSLHDLLAVPGAPGAGSGAAHTALTGVQAPPSGAGVHGLLGAPGGTPAHGPLTGVPGHQGGTGAAGGSAFDLLSGGSKGTPNNPVPTHIGSDLGDNVAGAARAHQAQLTLDEIVRPAGSGRPGSVVTDAVPGSTAHGVPAPGLPKGGVHGTPPKDAARSALDLLDDGRGVRPVDDPAFAGAPGTGKAVDTDAGHAFAGAPARSTDDVVVTPGTHDKAVVSGDGHVAVPLRQDPVPVPPAASGGGHVLSREADLLHEVNLKLGKMGSGAVTVEAVTAARQVLEDLRGAAFTKVDIRAQADQLAVHLAGPERGKLPGGVRHTDFTDDAPATPGPGGHHAPPVPPRPPRPESGLLDGLDDVVLDDTGAPLGSRFDFDDDSVPGTPVSEHGTEDLDGFSEFVDLIRPLRQHVERALDNPAANIEVALVASPGGRTWREFSDDVGHAMVAVMLPGERKPLTIGFYPEEGNLFGNPGAIVNDAEYLVSGHVRVLGTYRITAAQLFDGYRYAMANSGAVYDLFRYNCVRFAEGFVSAALGKSVADLWVAAPYRLVDTMLRRDGAWHWADGTTSVAKLTADDTIRYQDAFIEVEDWRVLDEGRFQAATDQAQSFVLFDHQRPLIDGNIATVPQKERLAILGQFEKMITHTILTSGDDAGRQLSRQLGETYGTLRPGLSDLPGPSVTVSAGGDSLPGVGRGSVDSVPEPVPSPGGSAAGDSAGHLPPSSVQYPSDVQHMFGEIDDMLDEMGLFRHSLDDLPSGPPSPVHPGTGGGDVHVGTGGDDVVRFMDDTRPVRQHLEHAIADPAADIRLVLGTDGSTGARSLTVLLPGRDAPVPLGPGAPGELGAVRGTADGAPAGGTHVVEEHRITAAQLENAYLYAARNLPLWHTDAGRFTDGFMDAVLDARPAVPDGSAGRAVRDVTADVTDVPPVVGDKGKGKPSAGTLDTTGTGSDHGGVRGNFADDLSEIDVAASITDARRELINARTIRDDLQTRYVDGVGTSAEVDGVRYLESWQQVRQADDALARAEAHWNELTGGAPLPEVQSYAGHGLGGGARLPEGLRSLLHLKGRGDAVPPAPQGVVQSVDHVPSATHVVTQLEGGKLSHALVPSGQDLTVAHWLSEPQSAHGWPKGQGKEAYEGDLTAHQDILTKGLARAEHDDALKSVLLQQQKSFDENKLLFQALEGRTELRDLRMPQLSAIVMAERRAIRTLAADTDQLTTKLRSDEWEWAKGYRLDGAEAGELVTKVHKHLQDELSLTVNLKLGNQLPGGGTLLDAMTADQQLLRNAWEIDNAGAGYYVTRGNTEEALGLPASVKRTTDASGIYPGQGGKQFAPTAADIADLPNYAALTSKYRPSGVKMYGQAVFHLKPNLMERATFTPADSFGQGLEGAMSVTGRGNMLPLLNHGPEPLVRLAFAEATDFQYDSAFRGLRDAGKLEGKLNRYFEAQLHGGVKWDDLDRVVLVNDGFNPAGLQAQKLQLEQFATDKGLSFTVEVHNARPGAAVSAPGAPPAPPGSGGAHPGGTGGAGPSSVHGPGPTSGHPGGPGTPPAPGGSKAGGAVDEVHESYADLDFARSLLDEGGVPRADLFTDTAARVERSGDASFVSPAAPAASGGSAKLTDDQILNAVVGTGGRNGDERRTLGGFEFGAGTRSNDGKNLVSRPIVVTVKDGGTEADVAVHLNVMLSSGNEADVTVTGGKLANTTEVTITGSKFHLTARPHTDQNLIDLHGPSSDTASKSIHVGPSNAKTGWNSRPGNTRNLAQSLGVSEQKLIEALDNRFPPSGLVETIHRFQDDVERAVVHGSGAEDVRVHFQGDKSFPVRGDSGGVSAPAVTGLSRGAGDVLHGGVPGAGRVDLTLDAGWDAARGAAAPNTVKHSWVDPVSTPRGGGAHAPRYEVQAGYDVRRFEVGGRSVTDLTVKVRLAGDGLSPSQVDALWDRAVSGVESVFNRPGAVLRDESVLHVTLERVTGNASDAHLNVNVGRPQGAMNQHQWRIDATEQDLAHELGHQLGLRDEYRDTTAGHRPEVDGSLMGNYHNAAPEGLSQGGLRPRYLDLIHTQVVSHDHVHVPHVDVDAIDGIAPQAPDKNKVKASTSQPAAVPATLTRQPEATRFTQGYQKIADYYALKPLAQYDGTAKGSLQGGEGTRFVATVIATPDTDLLQLARTYGTAFGKESLGERLGLVIGVNGRVGNDAEITDAVRKFAQQWEKEGDFSVSVTGFTWEQPNRQLLADGGQKMVPYGALREAVIRNNLTEGMLDKLKLNSGGEVYLHVGDADVMSMVVGGKPLFERAAAKIEALTVQNVNAPEVVSGGYTLPGGVAKNAADLDLAVRDAMAKTDTRAIYFPEPNTFIRVDPNHGLEKDIRFGEISGDSINYGAREGERLLDSSLKNRGYIWQGRENQGFVFDSSLALVTDGGRIAKEVGDDPRAILSGLTQSHANPKTWTEQIERHIKLHHPDVLVKDANVGKSLAAIAFHDIQADGITALKTMTRKELGKALPAEADALKQVAGDHPGAVRQLLDMAVDTRNALVDGINKRLPQSVSPSAPAASTSTAAHAGAGTGGRLTPDAVRILDSITSSGTVDGSRRTLAGFEFGKVRDTGSTNLISRPVLMTVTEGDKTVQVAVHLNVMVTPSGRLDGTSVTLNGTDFHLTARSKAAQDLIDKHGPSALTADNSIHVGPGNAKAGWDNRAGHLQNLADELGITRDSLIKALDRRFPPGELPDTVALFQRDVERAVVHASASEVITVEFRGDKSFPVQDKSTGVSARAVDGPAGVVDDFFHGAVPGAGRVDLTLDAGWDAARGAAAPNTVKHSWVDPVSTPRGGGAHAPRYEVRAGYDVRRFELGGRPVTDLTVKVRLAGDGLLPSEVDALWDRAVWGVERVFNRPGAVLRDESVLHVTLERVTGNASDAHLNVNVGRPQGAMNQHQWRIDATEQDLAHELGHQLGLRDEYRDTTAGHRPEVDGSLMGNYHNAAPEGLSQGGLRSRYLDLIHTQVAGHDHVHVPHVDVDAVDGIAPHAPGKNKAKPSTSQLGPVPTSFTQRTEAVRFSEDFNDIAKNYRLNPVAQYDGAAKGSLQGGEGTRFVATVIATPDTDLLTLAKTYGTAFTDESVLGERLGLVIGVNGRVGKEAEITDAVRKFAQQWEKEGNFEVSVTGFTWKQPNSKLVEAGAQKEIPYGALREAVIRDDLTRGMLKKVKLNAEGEVYVHVGDADVKNMVVGGKPLFERAAAKIELLSAQNDGFAPEMVSGGYTLPGGAAKNAADLDLAVRDAMAKTDARAIYFPEPNTFVRVDPNHGLEKDIRFGEVSGRTVSYEAREGERLLDSLVKNRRHLWPGQENKAVVFDSNLALVTDGERIALEVGDDPQSLLTGLTQSHANRKIWTEQMEHFLTLHHPNVLVKDANAGKNLAAIAFHDIKADGITTLAKLDARELGAARSVEWKAVLNAAKGSDGAFKQLVGMAMDTRNALVTGINKHLPLSVSAAAPGATRLTGDGVLDVVIGRGGGRPEDARRTLGGFEFGLKTRNNGGNNLISRPIVVKVVDGGTEAEVAVHVNVVLTSSHETRVAGGSSVTIKGSDFHLTARSKAAQDLIDLHGPSILTADNSVHVGPSNATPGWKNNPGHLQNLADELGVSKDSLLDGLDRRFPPGELLDTLKRLQQDVRRTVVHGSATETVTVRWESGDRSFPVLDKPSQVSPRTVSGPAGSVDDLMHAAGAGRVDLTLDAGWDAARGAAAPNTVKHSWVDPVSTPRGGGAHAPRYEVRAGYDVRTFELGDHSVTDLTVRVRLAADGLSPTEVDALWDRAVSGVERVFNRPGAVLRDESVLHVTLERVTGNASDAHLNVNVGGSRGAMNQHQWRIDATEQDLAHELGHQLGLRDEYRDTTAGHRPEVDGSLMGNYHNAAPEGLSQGGLRPRYLDLIHGQVASHDHVHVPHLPAASDDVIAAGGSGAGELDLLDPAVFKAQTSGSGAAIDAVERRLSELHDVHGTDLAGRISALDELTAAADDFLTAHRGAPGVAGVERMLVQVRAESGAYRLLQERAAFGTGHGGGVAALDDLATRVRAVLAGDDLTQATRVRLQDALTGTERQAGALRLLAGNDVPAASAPAPAAAGRDATPGAGTSSDLPEGSAGSVTRVELSDSGVEGVNGLVIERIAAGDGSVTHRVLGRGFEPDEGRTVVFRDGGFDVRHTASDTVARYNESGIRTAQEAPLRNAAGDPNGLRLHTDLNGHGRPAAARLAGPDAEHHLAEPLEDGTVRVTDTRTGETTRHRTGGHPVDGGLRLRGADGTPAEGDLVLVREDGTTRVTDVQGRDVPRTVTPLEDGAGFRITDDVSGASVRHDGAGRLQESGLSLTGADGGRGDLFLARDGAGTHTLTNAHGVPQRGDVTVLPGDAGFRIIDDGTGATSRHTPDGRWQDAGTALADPADGARGARVVVADGAGGVRLTDGLGRSLTERVTDVGGGRFRTFDDTTGRSVLHDVQGRHVETGTALAGPVAGTPRDRIVVPDAAGGHRLTDATGAALPERVRALPGNGGFRVTHATGYRTFAPDGAFTGDGLRLTGRGGVPAGHLDRAAGGGQRWLDEAFAPDAQRAVTVHGNGHIEIARPGNGHQVFHGTTGELVQEVTPLPGGTRQVTAADGSFARHDEDGALTAHGTPLPDEAGGRVLVTRAPSADEPNGAHWLEDPAGNTIRHWNATGQPAGGVRIECTLPGGPRRGEFLELDPDGVVVRQGFNVLDKGRTTPYQYVLDHGSSTWARTGGADGAPRGVFHHGTADLTGVANGRVVLLSATGAPVPVFERRVLPGGGLLDSFRRTDTIAFGRTNPRTSWARWGDEAALSGSGIREYDTAGTGWRDLDGRGDVVHEYQAGLQKHTNGTGHTLALRDGNGDLRWHRYDGAGKELAEGPRTPDRFDSGWTDLADDGRTLVQRKWGMGRLPEHAGQYEEHKIVPDTGAPGGWRTDGTWQRQSPHGKEVGKAEVVDGHLLVTERWREQRPPVWVRRGLLPGAGDAEGAYAHVLGDNAYQMFTWEKRPIGAGTGTSGVRYVGLDGGVLDLTADGRFARLTTKLHDGTALKVGDHAARPDHAPAAAGHQPWEAGQSRGYRVPQDPAATGLLWRDEYRDAAGVHVVREGLPGGVVREYTTPRAVDAAAGHGTWVTRDAHGNLTGMRQPNPDGTVNSFIEGVGKTDSAKWTWREVDAEGTPLGASGTRKFFRGSSDPKLSWDDSFRDRDAGGRLVRERRMLDKGRYVQAWRDPADGNGWLTAAYDRTGRGIDPGPGRQVRSWWNGTSWQDQWSRGARHFRDELRPLPGTQGATVRLREVPVGLGGPLRVREYDPAVATPHSVWKEFDHESVVRERQAVRGADGTVTGYLETDAWRGQWNRYDADGGLVAQRTDSGLVWERGPLGQMRLVGNEYDYRGALTEIRGWGRRIREAQRMPWSGTVVPDGAGAALREARYEPYWRTVAYKAAVEFGQEFVLEFAANLVVNAIVDAAQHKKFTGDDVLKAFANAAVSSGVKTGFGIAVHENRIPGLRNLGNLKSTLANVDGGKHAQRRPFNHDKTWTNEWAGNETPTRWRGGIYDFAFSAGTSVISGWFNGAMNAAVWGVSDANGTTHHLKGDDAWLDGGINAMAALTTSASTALVKNVLVLGGGSRLFHRQGFADFWIQLPFKIFEKSIQSVYLTGAYRASINPSWYQVPPAGTQ</sequence>
<feature type="compositionally biased region" description="Low complexity" evidence="1">
    <location>
        <begin position="3137"/>
        <end position="3152"/>
    </location>
</feature>